<dbReference type="KEGG" id="vna:PN96_18520"/>
<keyword evidence="2" id="KW-0521">NADP</keyword>
<evidence type="ECO:0000256" key="3">
    <source>
        <dbReference type="ARBA" id="ARBA00023002"/>
    </source>
</evidence>
<dbReference type="InterPro" id="IPR046346">
    <property type="entry name" value="Aminoacid_DH-like_N_sf"/>
</dbReference>
<dbReference type="Gene3D" id="3.40.50.720">
    <property type="entry name" value="NAD(P)-binding Rossmann-like Domain"/>
    <property type="match status" value="1"/>
</dbReference>
<reference evidence="7 8" key="1">
    <citation type="submission" date="2016-07" db="EMBL/GenBank/DDBJ databases">
        <title>Developing Vibrio natriegens as a novel, fast-growing host for biotechnology.</title>
        <authorList>
            <person name="Weinstock M.T."/>
            <person name="Hesek E.D."/>
            <person name="Wilson C.M."/>
            <person name="Gibson D.G."/>
        </authorList>
    </citation>
    <scope>NUCLEOTIDE SEQUENCE [LARGE SCALE GENOMIC DNA]</scope>
    <source>
        <strain evidence="7 8">ATCC 14048</strain>
    </source>
</reference>
<gene>
    <name evidence="7" type="ORF">BA890_22370</name>
</gene>
<dbReference type="Pfam" id="PF00899">
    <property type="entry name" value="ThiF"/>
    <property type="match status" value="1"/>
</dbReference>
<evidence type="ECO:0000313" key="8">
    <source>
        <dbReference type="Proteomes" id="UP000092741"/>
    </source>
</evidence>
<dbReference type="RefSeq" id="WP_020334240.1">
    <property type="nucleotide sequence ID" value="NZ_ATFJ01000017.1"/>
</dbReference>
<name>A0AAN0Y7T6_VIBNA</name>
<dbReference type="Gene3D" id="3.40.50.10860">
    <property type="entry name" value="Leucine Dehydrogenase, chain A, domain 1"/>
    <property type="match status" value="1"/>
</dbReference>
<accession>A0AAN0Y7T6</accession>
<organism evidence="7 8">
    <name type="scientific">Vibrio natriegens NBRC 15636 = ATCC 14048 = DSM 759</name>
    <dbReference type="NCBI Taxonomy" id="1219067"/>
    <lineage>
        <taxon>Bacteria</taxon>
        <taxon>Pseudomonadati</taxon>
        <taxon>Pseudomonadota</taxon>
        <taxon>Gammaproteobacteria</taxon>
        <taxon>Vibrionales</taxon>
        <taxon>Vibrionaceae</taxon>
        <taxon>Vibrio</taxon>
    </lineage>
</organism>
<evidence type="ECO:0000259" key="5">
    <source>
        <dbReference type="Pfam" id="PF00899"/>
    </source>
</evidence>
<dbReference type="Proteomes" id="UP000092741">
    <property type="component" value="Chromosome 2"/>
</dbReference>
<comment type="pathway">
    <text evidence="1">Metabolic intermediate biosynthesis; chorismate biosynthesis; chorismate from D-erythrose 4-phosphate and phosphoenolpyruvate: step 4/7.</text>
</comment>
<dbReference type="InterPro" id="IPR022893">
    <property type="entry name" value="Shikimate_DH_fam"/>
</dbReference>
<dbReference type="InterPro" id="IPR036291">
    <property type="entry name" value="NAD(P)-bd_dom_sf"/>
</dbReference>
<dbReference type="GO" id="GO:0009423">
    <property type="term" value="P:chorismate biosynthetic process"/>
    <property type="evidence" value="ECO:0007669"/>
    <property type="project" value="TreeGrafter"/>
</dbReference>
<keyword evidence="4" id="KW-0028">Amino-acid biosynthesis</keyword>
<proteinExistence type="predicted"/>
<keyword evidence="3" id="KW-0560">Oxidoreductase</keyword>
<evidence type="ECO:0000256" key="2">
    <source>
        <dbReference type="ARBA" id="ARBA00022857"/>
    </source>
</evidence>
<dbReference type="PRINTS" id="PR00086">
    <property type="entry name" value="LLDHDRGNASE"/>
</dbReference>
<keyword evidence="8" id="KW-1185">Reference proteome</keyword>
<evidence type="ECO:0000313" key="7">
    <source>
        <dbReference type="EMBL" id="ANQ15449.1"/>
    </source>
</evidence>
<dbReference type="InterPro" id="IPR000594">
    <property type="entry name" value="ThiF_NAD_FAD-bd"/>
</dbReference>
<dbReference type="GO" id="GO:0005829">
    <property type="term" value="C:cytosol"/>
    <property type="evidence" value="ECO:0007669"/>
    <property type="project" value="TreeGrafter"/>
</dbReference>
<evidence type="ECO:0000256" key="1">
    <source>
        <dbReference type="ARBA" id="ARBA00004871"/>
    </source>
</evidence>
<dbReference type="GO" id="GO:0019632">
    <property type="term" value="P:shikimate metabolic process"/>
    <property type="evidence" value="ECO:0007669"/>
    <property type="project" value="TreeGrafter"/>
</dbReference>
<dbReference type="GO" id="GO:0004764">
    <property type="term" value="F:shikimate 3-dehydrogenase (NADP+) activity"/>
    <property type="evidence" value="ECO:0007669"/>
    <property type="project" value="InterPro"/>
</dbReference>
<dbReference type="InterPro" id="IPR013708">
    <property type="entry name" value="Shikimate_DH-bd_N"/>
</dbReference>
<evidence type="ECO:0000259" key="6">
    <source>
        <dbReference type="Pfam" id="PF08501"/>
    </source>
</evidence>
<feature type="domain" description="THIF-type NAD/FAD binding fold" evidence="5">
    <location>
        <begin position="121"/>
        <end position="229"/>
    </location>
</feature>
<dbReference type="AlphaFoldDB" id="A0AAN0Y7T6"/>
<dbReference type="GO" id="GO:0050661">
    <property type="term" value="F:NADP binding"/>
    <property type="evidence" value="ECO:0007669"/>
    <property type="project" value="TreeGrafter"/>
</dbReference>
<feature type="domain" description="Shikimate dehydrogenase substrate binding N-terminal" evidence="6">
    <location>
        <begin position="5"/>
        <end position="90"/>
    </location>
</feature>
<dbReference type="PANTHER" id="PTHR21089:SF1">
    <property type="entry name" value="BIFUNCTIONAL 3-DEHYDROQUINATE DEHYDRATASE_SHIKIMATE DEHYDROGENASE, CHLOROPLASTIC"/>
    <property type="match status" value="1"/>
</dbReference>
<keyword evidence="4" id="KW-0057">Aromatic amino acid biosynthesis</keyword>
<evidence type="ECO:0000256" key="4">
    <source>
        <dbReference type="ARBA" id="ARBA00023141"/>
    </source>
</evidence>
<dbReference type="CDD" id="cd01065">
    <property type="entry name" value="NAD_bind_Shikimate_DH"/>
    <property type="match status" value="1"/>
</dbReference>
<dbReference type="GeneID" id="70914831"/>
<dbReference type="EMBL" id="CP016346">
    <property type="protein sequence ID" value="ANQ15449.1"/>
    <property type="molecule type" value="Genomic_DNA"/>
</dbReference>
<dbReference type="InterPro" id="IPR001557">
    <property type="entry name" value="L-lactate/malate_DH"/>
</dbReference>
<dbReference type="PANTHER" id="PTHR21089">
    <property type="entry name" value="SHIKIMATE DEHYDROGENASE"/>
    <property type="match status" value="1"/>
</dbReference>
<sequence length="278" mass="30707">MQCRLFGKNITRSKSPYFHNELAKHLNINFSYQLNSIDSGDIEEFKSQATALFASEIQSANVTYPFKEIAIEIANKLDKSAQRVQAANTLVKKGDEIIAYNTDYSGFIQAYRNSREQTPGRVVLVGCGGVGKAVAMSLVDLGASELILFDMDEKKAQALANQLSDEDLQVTTANSESLESYVKLANGLVNCTPVGHYSMPGTPIPESWIGSQEWVFDAVYTPVDTQFLLAAKEKNVSIISGFELFFHQATDAFSLFTNTKPSPAELAEFRESHFTQLC</sequence>
<dbReference type="GO" id="GO:0009073">
    <property type="term" value="P:aromatic amino acid family biosynthetic process"/>
    <property type="evidence" value="ECO:0007669"/>
    <property type="project" value="UniProtKB-KW"/>
</dbReference>
<dbReference type="Pfam" id="PF08501">
    <property type="entry name" value="Shikimate_dh_N"/>
    <property type="match status" value="1"/>
</dbReference>
<dbReference type="SUPFAM" id="SSF51735">
    <property type="entry name" value="NAD(P)-binding Rossmann-fold domains"/>
    <property type="match status" value="1"/>
</dbReference>
<dbReference type="SUPFAM" id="SSF53223">
    <property type="entry name" value="Aminoacid dehydrogenase-like, N-terminal domain"/>
    <property type="match status" value="1"/>
</dbReference>
<protein>
    <submittedName>
        <fullName evidence="7">Shikimate dehydrogenase</fullName>
    </submittedName>
</protein>